<dbReference type="Proteomes" id="UP001596060">
    <property type="component" value="Unassembled WGS sequence"/>
</dbReference>
<dbReference type="EMBL" id="JBHSLU010000164">
    <property type="protein sequence ID" value="MFC5509446.1"/>
    <property type="molecule type" value="Genomic_DNA"/>
</dbReference>
<organism evidence="1 2">
    <name type="scientific">Bosea massiliensis</name>
    <dbReference type="NCBI Taxonomy" id="151419"/>
    <lineage>
        <taxon>Bacteria</taxon>
        <taxon>Pseudomonadati</taxon>
        <taxon>Pseudomonadota</taxon>
        <taxon>Alphaproteobacteria</taxon>
        <taxon>Hyphomicrobiales</taxon>
        <taxon>Boseaceae</taxon>
        <taxon>Bosea</taxon>
    </lineage>
</organism>
<evidence type="ECO:0000313" key="2">
    <source>
        <dbReference type="Proteomes" id="UP001596060"/>
    </source>
</evidence>
<evidence type="ECO:0000313" key="1">
    <source>
        <dbReference type="EMBL" id="MFC5509446.1"/>
    </source>
</evidence>
<protein>
    <submittedName>
        <fullName evidence="1">Uncharacterized protein</fullName>
    </submittedName>
</protein>
<dbReference type="RefSeq" id="WP_377818170.1">
    <property type="nucleotide sequence ID" value="NZ_JBHSLU010000164.1"/>
</dbReference>
<gene>
    <name evidence="1" type="ORF">ACFPN9_29980</name>
</gene>
<comment type="caution">
    <text evidence="1">The sequence shown here is derived from an EMBL/GenBank/DDBJ whole genome shotgun (WGS) entry which is preliminary data.</text>
</comment>
<keyword evidence="2" id="KW-1185">Reference proteome</keyword>
<proteinExistence type="predicted"/>
<accession>A0ABW0P9Z8</accession>
<reference evidence="2" key="1">
    <citation type="journal article" date="2019" name="Int. J. Syst. Evol. Microbiol.">
        <title>The Global Catalogue of Microorganisms (GCM) 10K type strain sequencing project: providing services to taxonomists for standard genome sequencing and annotation.</title>
        <authorList>
            <consortium name="The Broad Institute Genomics Platform"/>
            <consortium name="The Broad Institute Genome Sequencing Center for Infectious Disease"/>
            <person name="Wu L."/>
            <person name="Ma J."/>
        </authorList>
    </citation>
    <scope>NUCLEOTIDE SEQUENCE [LARGE SCALE GENOMIC DNA]</scope>
    <source>
        <strain evidence="2">CCUG 43117</strain>
    </source>
</reference>
<name>A0ABW0P9Z8_9HYPH</name>
<sequence>MRNMDSLADRYLDARNAQRAARDNLFVAFGRFIEKHGNVATTIEAVTKTIESHSLVDLKPLAKAFAGTDYPVDSHSRFGKVVAAARTPKRRKKADGNEQGD</sequence>